<proteinExistence type="predicted"/>
<name>A0A511JJB6_9CELL</name>
<dbReference type="OrthoDB" id="4870416at2"/>
<accession>A0A511JJB6</accession>
<evidence type="ECO:0000313" key="4">
    <source>
        <dbReference type="Proteomes" id="UP000321049"/>
    </source>
</evidence>
<feature type="chain" id="PRO_5039114316" description="Lipoprotein" evidence="2">
    <location>
        <begin position="25"/>
        <end position="192"/>
    </location>
</feature>
<evidence type="ECO:0000256" key="2">
    <source>
        <dbReference type="SAM" id="SignalP"/>
    </source>
</evidence>
<gene>
    <name evidence="3" type="ORF">CTE05_16590</name>
</gene>
<feature type="signal peptide" evidence="2">
    <location>
        <begin position="1"/>
        <end position="24"/>
    </location>
</feature>
<evidence type="ECO:0000313" key="3">
    <source>
        <dbReference type="EMBL" id="GEL98112.1"/>
    </source>
</evidence>
<keyword evidence="2" id="KW-0732">Signal</keyword>
<keyword evidence="4" id="KW-1185">Reference proteome</keyword>
<reference evidence="3 4" key="1">
    <citation type="submission" date="2019-07" db="EMBL/GenBank/DDBJ databases">
        <title>Whole genome shotgun sequence of Cellulomonas terrae NBRC 100819.</title>
        <authorList>
            <person name="Hosoyama A."/>
            <person name="Uohara A."/>
            <person name="Ohji S."/>
            <person name="Ichikawa N."/>
        </authorList>
    </citation>
    <scope>NUCLEOTIDE SEQUENCE [LARGE SCALE GENOMIC DNA]</scope>
    <source>
        <strain evidence="3 4">NBRC 100819</strain>
    </source>
</reference>
<comment type="caution">
    <text evidence="3">The sequence shown here is derived from an EMBL/GenBank/DDBJ whole genome shotgun (WGS) entry which is preliminary data.</text>
</comment>
<organism evidence="3 4">
    <name type="scientific">Cellulomonas terrae</name>
    <dbReference type="NCBI Taxonomy" id="311234"/>
    <lineage>
        <taxon>Bacteria</taxon>
        <taxon>Bacillati</taxon>
        <taxon>Actinomycetota</taxon>
        <taxon>Actinomycetes</taxon>
        <taxon>Micrococcales</taxon>
        <taxon>Cellulomonadaceae</taxon>
        <taxon>Cellulomonas</taxon>
    </lineage>
</organism>
<feature type="region of interest" description="Disordered" evidence="1">
    <location>
        <begin position="167"/>
        <end position="192"/>
    </location>
</feature>
<protein>
    <recommendedName>
        <fullName evidence="5">Lipoprotein</fullName>
    </recommendedName>
</protein>
<evidence type="ECO:0000256" key="1">
    <source>
        <dbReference type="SAM" id="MobiDB-lite"/>
    </source>
</evidence>
<dbReference type="EMBL" id="BJWH01000006">
    <property type="protein sequence ID" value="GEL98112.1"/>
    <property type="molecule type" value="Genomic_DNA"/>
</dbReference>
<sequence length="192" mass="19871">MAVQWRTKAAGVLVALTTVGLAGCAGQPGAAAVVDGTAIPTSDVEAALSELLPWFQGVTTTNVLSVLVQEPTVVELAEEKGVGVSDEDARTLLDEVVKQKSPDATATFTEPALAVARYSIAYSNLEDLANPSEIGEEIDTRLRALDIEVNPRFASLEDDFQIGAPVAPPWLVGSGSGTDDSVPEPAPTPSAS</sequence>
<evidence type="ECO:0008006" key="5">
    <source>
        <dbReference type="Google" id="ProtNLM"/>
    </source>
</evidence>
<dbReference type="SUPFAM" id="SSF109998">
    <property type="entry name" value="Triger factor/SurA peptide-binding domain-like"/>
    <property type="match status" value="1"/>
</dbReference>
<dbReference type="InterPro" id="IPR027304">
    <property type="entry name" value="Trigger_fact/SurA_dom_sf"/>
</dbReference>
<dbReference type="Proteomes" id="UP000321049">
    <property type="component" value="Unassembled WGS sequence"/>
</dbReference>
<dbReference type="PROSITE" id="PS51257">
    <property type="entry name" value="PROKAR_LIPOPROTEIN"/>
    <property type="match status" value="1"/>
</dbReference>
<dbReference type="AlphaFoldDB" id="A0A511JJB6"/>
<dbReference type="RefSeq" id="WP_146845650.1">
    <property type="nucleotide sequence ID" value="NZ_BJWH01000006.1"/>
</dbReference>